<evidence type="ECO:0000313" key="3">
    <source>
        <dbReference type="Proteomes" id="UP000214739"/>
    </source>
</evidence>
<name>A0A224V7U5_9LACO</name>
<evidence type="ECO:0000313" key="2">
    <source>
        <dbReference type="EMBL" id="TDG95076.1"/>
    </source>
</evidence>
<sequence length="80" mass="9582">MSINDLKQYVTWRAEGDSTILNRLELLKQTRTDFMDQYRQVQHHLQILNDKINWYQAKESGIDTGQEPFANYLKRIGHEE</sequence>
<dbReference type="Gene3D" id="1.10.1660.10">
    <property type="match status" value="1"/>
</dbReference>
<dbReference type="Proteomes" id="UP000294668">
    <property type="component" value="Unassembled WGS sequence"/>
</dbReference>
<reference evidence="2" key="3">
    <citation type="submission" date="2019-02" db="EMBL/GenBank/DDBJ databases">
        <authorList>
            <person name="Buron G."/>
            <person name="Chaylann A."/>
            <person name="Dolejs I."/>
            <person name="Forster J."/>
            <person name="Miks M.H."/>
        </authorList>
    </citation>
    <scope>NUCLEOTIDE SEQUENCE</scope>
    <source>
        <strain evidence="2">DSM 10551</strain>
    </source>
</reference>
<accession>A0A224V7U5</accession>
<dbReference type="InterPro" id="IPR009061">
    <property type="entry name" value="DNA-bd_dom_put_sf"/>
</dbReference>
<gene>
    <name evidence="1" type="primary">merR_5</name>
    <name evidence="2" type="ORF">C5L28_002596</name>
    <name evidence="1" type="ORF">LPKJCM_02359</name>
</gene>
<dbReference type="EMBL" id="BDGB01000150">
    <property type="protein sequence ID" value="GAW73217.1"/>
    <property type="molecule type" value="Genomic_DNA"/>
</dbReference>
<proteinExistence type="predicted"/>
<protein>
    <submittedName>
        <fullName evidence="1">MerR family transcriptional regulator</fullName>
    </submittedName>
</protein>
<dbReference type="EMBL" id="PUFL01000003">
    <property type="protein sequence ID" value="TDG95076.1"/>
    <property type="molecule type" value="Genomic_DNA"/>
</dbReference>
<evidence type="ECO:0000313" key="4">
    <source>
        <dbReference type="Proteomes" id="UP000294668"/>
    </source>
</evidence>
<dbReference type="SUPFAM" id="SSF46955">
    <property type="entry name" value="Putative DNA-binding domain"/>
    <property type="match status" value="1"/>
</dbReference>
<dbReference type="Proteomes" id="UP000214739">
    <property type="component" value="Unassembled WGS sequence"/>
</dbReference>
<keyword evidence="4" id="KW-1185">Reference proteome</keyword>
<evidence type="ECO:0000313" key="1">
    <source>
        <dbReference type="EMBL" id="GAW73217.1"/>
    </source>
</evidence>
<organism evidence="1 3">
    <name type="scientific">Lentilactobacillus parakefiri</name>
    <dbReference type="NCBI Taxonomy" id="152332"/>
    <lineage>
        <taxon>Bacteria</taxon>
        <taxon>Bacillati</taxon>
        <taxon>Bacillota</taxon>
        <taxon>Bacilli</taxon>
        <taxon>Lactobacillales</taxon>
        <taxon>Lactobacillaceae</taxon>
        <taxon>Lentilactobacillus</taxon>
    </lineage>
</organism>
<comment type="caution">
    <text evidence="1">The sequence shown here is derived from an EMBL/GenBank/DDBJ whole genome shotgun (WGS) entry which is preliminary data.</text>
</comment>
<reference evidence="1 3" key="1">
    <citation type="journal article" date="2017" name="Biosci Microbiota Food Health">
        <title>Genomic characterization reconfirms the taxonomic status of Lactobacillus parakefiri.</title>
        <authorList>
            <person name="Tanizawa Y."/>
            <person name="Kobayashi H."/>
            <person name="Kaminuma E."/>
            <person name="Sakamoto M."/>
            <person name="Ohkuma M."/>
            <person name="Nakamura Y."/>
            <person name="Arita M."/>
            <person name="Tohno M."/>
        </authorList>
    </citation>
    <scope>NUCLEOTIDE SEQUENCE [LARGE SCALE GENOMIC DNA]</scope>
    <source>
        <strain evidence="1 3">JCM 8573</strain>
    </source>
</reference>
<dbReference type="AlphaFoldDB" id="A0A224V7U5"/>
<reference evidence="2 4" key="2">
    <citation type="journal article" date="2019" name="Appl. Microbiol. Biotechnol.">
        <title>Uncovering carbohydrate metabolism through a genotype-phenotype association study of 56 lactic acid bacteria genomes.</title>
        <authorList>
            <person name="Buron-Moles G."/>
            <person name="Chailyan A."/>
            <person name="Dolejs I."/>
            <person name="Forster J."/>
            <person name="Miks M.H."/>
        </authorList>
    </citation>
    <scope>NUCLEOTIDE SEQUENCE [LARGE SCALE GENOMIC DNA]</scope>
    <source>
        <strain evidence="2 4">DSM 10551</strain>
    </source>
</reference>